<dbReference type="RefSeq" id="XP_075100332.1">
    <property type="nucleotide sequence ID" value="XM_075244231.1"/>
</dbReference>
<keyword evidence="1" id="KW-1185">Reference proteome</keyword>
<organism evidence="1 2">
    <name type="scientific">Nicotiana tabacum</name>
    <name type="common">Common tobacco</name>
    <dbReference type="NCBI Taxonomy" id="4097"/>
    <lineage>
        <taxon>Eukaryota</taxon>
        <taxon>Viridiplantae</taxon>
        <taxon>Streptophyta</taxon>
        <taxon>Embryophyta</taxon>
        <taxon>Tracheophyta</taxon>
        <taxon>Spermatophyta</taxon>
        <taxon>Magnoliopsida</taxon>
        <taxon>eudicotyledons</taxon>
        <taxon>Gunneridae</taxon>
        <taxon>Pentapetalae</taxon>
        <taxon>asterids</taxon>
        <taxon>lamiids</taxon>
        <taxon>Solanales</taxon>
        <taxon>Solanaceae</taxon>
        <taxon>Nicotianoideae</taxon>
        <taxon>Nicotianeae</taxon>
        <taxon>Nicotiana</taxon>
    </lineage>
</organism>
<sequence>MLDDHQREKHAIGFIAVRSSTQGFDFRSFRKGKMEKMKNILKPKPNPQQLLRDWQRRLRQECRNIERQIRDIQREEKNVEKSIKEAAKRNDMGSAKALAKELVRSKRTVNRLYENKAQLNSISMHLGESVAIARTVGHLSKSAEVMKLVNNLMKAPEMAMTMQEFNKEMTKAGVIEEIVNDAVDTALDSEDIEEEIEEEVDRVLTEIAGETAAQLPEAVRKEKLKQPAQSLGDAEGADDEEDLEELRARLAKVRS</sequence>
<name>A0AC58TSZ4_TOBAC</name>
<evidence type="ECO:0000313" key="2">
    <source>
        <dbReference type="RefSeq" id="XP_075100332.1"/>
    </source>
</evidence>
<accession>A0AC58TSZ4</accession>
<reference evidence="1" key="1">
    <citation type="journal article" date="2014" name="Nat. Commun.">
        <title>The tobacco genome sequence and its comparison with those of tomato and potato.</title>
        <authorList>
            <person name="Sierro N."/>
            <person name="Battey J.N."/>
            <person name="Ouadi S."/>
            <person name="Bakaher N."/>
            <person name="Bovet L."/>
            <person name="Willig A."/>
            <person name="Goepfert S."/>
            <person name="Peitsch M.C."/>
            <person name="Ivanov N.V."/>
        </authorList>
    </citation>
    <scope>NUCLEOTIDE SEQUENCE [LARGE SCALE GENOMIC DNA]</scope>
</reference>
<gene>
    <name evidence="2" type="primary">LOC107811106</name>
</gene>
<protein>
    <submittedName>
        <fullName evidence="2">Vacuolar protein sorting-associated protein 24 homolog 1-like</fullName>
    </submittedName>
</protein>
<proteinExistence type="predicted"/>
<evidence type="ECO:0000313" key="1">
    <source>
        <dbReference type="Proteomes" id="UP000790787"/>
    </source>
</evidence>
<dbReference type="Proteomes" id="UP000790787">
    <property type="component" value="Chromosome 22"/>
</dbReference>
<reference evidence="2" key="2">
    <citation type="submission" date="2025-08" db="UniProtKB">
        <authorList>
            <consortium name="RefSeq"/>
        </authorList>
    </citation>
    <scope>IDENTIFICATION</scope>
    <source>
        <tissue evidence="2">Leaf</tissue>
    </source>
</reference>